<dbReference type="InterPro" id="IPR036388">
    <property type="entry name" value="WH-like_DNA-bd_sf"/>
</dbReference>
<dbReference type="Gene3D" id="1.10.10.10">
    <property type="entry name" value="Winged helix-like DNA-binding domain superfamily/Winged helix DNA-binding domain"/>
    <property type="match status" value="1"/>
</dbReference>
<evidence type="ECO:0000256" key="1">
    <source>
        <dbReference type="ARBA" id="ARBA00004123"/>
    </source>
</evidence>
<protein>
    <recommendedName>
        <fullName evidence="4">Transposase Tc1-like domain-containing protein</fullName>
    </recommendedName>
</protein>
<comment type="subcellular location">
    <subcellularLocation>
        <location evidence="1">Nucleus</location>
    </subcellularLocation>
</comment>
<keyword evidence="3" id="KW-1185">Reference proteome</keyword>
<evidence type="ECO:0000313" key="3">
    <source>
        <dbReference type="Proteomes" id="UP000078541"/>
    </source>
</evidence>
<dbReference type="InterPro" id="IPR009057">
    <property type="entry name" value="Homeodomain-like_sf"/>
</dbReference>
<organism evidence="2 3">
    <name type="scientific">Trachymyrmex septentrionalis</name>
    <dbReference type="NCBI Taxonomy" id="34720"/>
    <lineage>
        <taxon>Eukaryota</taxon>
        <taxon>Metazoa</taxon>
        <taxon>Ecdysozoa</taxon>
        <taxon>Arthropoda</taxon>
        <taxon>Hexapoda</taxon>
        <taxon>Insecta</taxon>
        <taxon>Pterygota</taxon>
        <taxon>Neoptera</taxon>
        <taxon>Endopterygota</taxon>
        <taxon>Hymenoptera</taxon>
        <taxon>Apocrita</taxon>
        <taxon>Aculeata</taxon>
        <taxon>Formicoidea</taxon>
        <taxon>Formicidae</taxon>
        <taxon>Myrmicinae</taxon>
        <taxon>Trachymyrmex</taxon>
    </lineage>
</organism>
<reference evidence="2 3" key="1">
    <citation type="submission" date="2016-03" db="EMBL/GenBank/DDBJ databases">
        <title>Trachymyrmex septentrionalis WGS genome.</title>
        <authorList>
            <person name="Nygaard S."/>
            <person name="Hu H."/>
            <person name="Boomsma J."/>
            <person name="Zhang G."/>
        </authorList>
    </citation>
    <scope>NUCLEOTIDE SEQUENCE [LARGE SCALE GENOMIC DNA]</scope>
    <source>
        <strain evidence="2">Tsep2-gDNA-1</strain>
        <tissue evidence="2">Whole body</tissue>
    </source>
</reference>
<name>A0A195EYL3_9HYME</name>
<dbReference type="AlphaFoldDB" id="A0A195EYL3"/>
<dbReference type="GO" id="GO:0005634">
    <property type="term" value="C:nucleus"/>
    <property type="evidence" value="ECO:0007669"/>
    <property type="project" value="UniProtKB-SubCell"/>
</dbReference>
<evidence type="ECO:0008006" key="4">
    <source>
        <dbReference type="Google" id="ProtNLM"/>
    </source>
</evidence>
<gene>
    <name evidence="2" type="ORF">ALC56_12631</name>
</gene>
<dbReference type="SUPFAM" id="SSF46689">
    <property type="entry name" value="Homeodomain-like"/>
    <property type="match status" value="1"/>
</dbReference>
<dbReference type="Pfam" id="PF13565">
    <property type="entry name" value="HTH_32"/>
    <property type="match status" value="1"/>
</dbReference>
<dbReference type="Proteomes" id="UP000078541">
    <property type="component" value="Unassembled WGS sequence"/>
</dbReference>
<proteinExistence type="predicted"/>
<sequence length="173" mass="19956">MPRNLHPEIRSRIVGQSQAGRSVAEIAADIPCSKKTVRRWIRRFAEGGDNALQDHRQNNHGPRKIGPEQVQALVDAVSDRPFGTIQEAINTANVQISERTARRRLNEAGYYYQPVHKIPLHYVKNNNYIERIVRNYINIDFTIHFRLSREIANELIARFEKSDIFTSLQGILL</sequence>
<evidence type="ECO:0000313" key="2">
    <source>
        <dbReference type="EMBL" id="KYN32997.1"/>
    </source>
</evidence>
<dbReference type="EMBL" id="KQ981920">
    <property type="protein sequence ID" value="KYN32997.1"/>
    <property type="molecule type" value="Genomic_DNA"/>
</dbReference>
<accession>A0A195EYL3</accession>